<dbReference type="PROSITE" id="PS00214">
    <property type="entry name" value="FABP"/>
    <property type="match status" value="1"/>
</dbReference>
<dbReference type="InterPro" id="IPR000719">
    <property type="entry name" value="Prot_kinase_dom"/>
</dbReference>
<dbReference type="SUPFAM" id="SSF56112">
    <property type="entry name" value="Protein kinase-like (PK-like)"/>
    <property type="match status" value="1"/>
</dbReference>
<keyword evidence="7" id="KW-1185">Reference proteome</keyword>
<dbReference type="InterPro" id="IPR000463">
    <property type="entry name" value="Fatty_acid-bd"/>
</dbReference>
<dbReference type="InterPro" id="IPR011009">
    <property type="entry name" value="Kinase-like_dom_sf"/>
</dbReference>
<organism evidence="6 7">
    <name type="scientific">Blomia tropicalis</name>
    <name type="common">Mite</name>
    <dbReference type="NCBI Taxonomy" id="40697"/>
    <lineage>
        <taxon>Eukaryota</taxon>
        <taxon>Metazoa</taxon>
        <taxon>Ecdysozoa</taxon>
        <taxon>Arthropoda</taxon>
        <taxon>Chelicerata</taxon>
        <taxon>Arachnida</taxon>
        <taxon>Acari</taxon>
        <taxon>Acariformes</taxon>
        <taxon>Sarcoptiformes</taxon>
        <taxon>Astigmata</taxon>
        <taxon>Glycyphagoidea</taxon>
        <taxon>Echimyopodidae</taxon>
        <taxon>Blomia</taxon>
    </lineage>
</organism>
<protein>
    <recommendedName>
        <fullName evidence="5">Protein kinase domain-containing protein</fullName>
    </recommendedName>
</protein>
<evidence type="ECO:0000313" key="7">
    <source>
        <dbReference type="Proteomes" id="UP001142055"/>
    </source>
</evidence>
<proteinExistence type="inferred from homology"/>
<dbReference type="InterPro" id="IPR031259">
    <property type="entry name" value="ILBP"/>
</dbReference>
<keyword evidence="2" id="KW-0446">Lipid-binding</keyword>
<dbReference type="Gene3D" id="2.40.128.20">
    <property type="match status" value="2"/>
</dbReference>
<dbReference type="InterPro" id="IPR012674">
    <property type="entry name" value="Calycin"/>
</dbReference>
<dbReference type="Gene3D" id="1.10.510.10">
    <property type="entry name" value="Transferase(Phosphotransferase) domain 1"/>
    <property type="match status" value="1"/>
</dbReference>
<dbReference type="AlphaFoldDB" id="A0A9Q0MFG8"/>
<comment type="caution">
    <text evidence="6">The sequence shown here is derived from an EMBL/GenBank/DDBJ whole genome shotgun (WGS) entry which is preliminary data.</text>
</comment>
<comment type="similarity">
    <text evidence="1">Belongs to the calycin superfamily. Fatty-acid binding protein (FABP) family.</text>
</comment>
<dbReference type="SUPFAM" id="SSF50814">
    <property type="entry name" value="Lipocalins"/>
    <property type="match status" value="2"/>
</dbReference>
<keyword evidence="3" id="KW-0175">Coiled coil</keyword>
<feature type="compositionally biased region" description="Low complexity" evidence="4">
    <location>
        <begin position="237"/>
        <end position="246"/>
    </location>
</feature>
<dbReference type="EMBL" id="JAPWDV010000001">
    <property type="protein sequence ID" value="KAJ6224926.1"/>
    <property type="molecule type" value="Genomic_DNA"/>
</dbReference>
<evidence type="ECO:0000256" key="4">
    <source>
        <dbReference type="SAM" id="MobiDB-lite"/>
    </source>
</evidence>
<dbReference type="Proteomes" id="UP001142055">
    <property type="component" value="Chromosome 1"/>
</dbReference>
<dbReference type="GO" id="GO:0005524">
    <property type="term" value="F:ATP binding"/>
    <property type="evidence" value="ECO:0007669"/>
    <property type="project" value="InterPro"/>
</dbReference>
<feature type="domain" description="Protein kinase" evidence="5">
    <location>
        <begin position="591"/>
        <end position="878"/>
    </location>
</feature>
<feature type="region of interest" description="Disordered" evidence="4">
    <location>
        <begin position="230"/>
        <end position="281"/>
    </location>
</feature>
<dbReference type="PANTHER" id="PTHR11955">
    <property type="entry name" value="FATTY ACID BINDING PROTEIN"/>
    <property type="match status" value="1"/>
</dbReference>
<dbReference type="GO" id="GO:0008289">
    <property type="term" value="F:lipid binding"/>
    <property type="evidence" value="ECO:0007669"/>
    <property type="project" value="UniProtKB-KW"/>
</dbReference>
<dbReference type="Pfam" id="PF00069">
    <property type="entry name" value="Pkinase"/>
    <property type="match status" value="1"/>
</dbReference>
<gene>
    <name evidence="6" type="ORF">RDWZM_003471</name>
</gene>
<sequence length="880" mass="102693">MAANVQVPTSFFGKYKLTTSENFDNFLKEIGIGLVKRKLANSSYPTVEFTKDENDNFIFKSHTIIKTSETRFRLGEEFDEDRLDGKRVKSMVVADGNKFIQTQQDGAMEIKYIREFGNDEIRVTSIANDVKCLRVYKRVGLVKRKLANTTYPTLDITKDESDYISIKTTAPFRTQTTRFKVGEEFDEERMDGKVVKSLVTAQDNVYTQTQRDADLEIKYVREFTGDQIKVEHKRKSASSTNTSNKKPTSKDANKHSKSKNSKCAKVVSVPKTSSSDTSCSKTSVKLDKCRRRINQIDAEFRKKVEDESKKFEKIENELVEKIRQQFLNETEKKVKNIQTEYNNLIEKMKNELDMKQDEELAYLKMEEKDGNDATEKKRIELEKEIQVRQTEMQADIDNYQKKRISEMEEQIRRFKEQCETDIKEYNRKRVETNEMLLEQIRQKLDLEISNDKTKGKMKAEMKRDRIKEQYQIKQTEETVKHNQAMSQAIAETRQKQEIELSQAIADCKKAMSKDLEKEKARYEKELRDERNKLEKEIESMDEILKGRLKQEQRRLEQRTKMKQELLAILSMEDTRKITDEEFISTRYQFKIERSQVVMQSNVSAIYKAKHEEKECYCKVTILNKWSPRHRVDFPRYAARIMRYLSLNHSKAPYFPNVLDILSTDSKLYTFVEPLAATRTLETYLSVRLKRTSSSNNAQFPSLTKPEIINVLSQVVKGIYYLNNIFIAHANLIDENITVLIPENSDLSNCKVMITGLSRPIVFYNVESDQITSSKGFDLSNDSDMLNHLPPECFESEFQATNIDVYSIGVLAYQLVRVRSPFFGMGSSKKILTAKQNECVKFIDGKEPERDLVQLISFMTQPQQRNRILIDEVLTHAFFKN</sequence>
<feature type="compositionally biased region" description="Low complexity" evidence="4">
    <location>
        <begin position="265"/>
        <end position="281"/>
    </location>
</feature>
<name>A0A9Q0MFG8_BLOTA</name>
<dbReference type="SMART" id="SM00220">
    <property type="entry name" value="S_TKc"/>
    <property type="match status" value="1"/>
</dbReference>
<dbReference type="PROSITE" id="PS50011">
    <property type="entry name" value="PROTEIN_KINASE_DOM"/>
    <property type="match status" value="1"/>
</dbReference>
<evidence type="ECO:0000259" key="5">
    <source>
        <dbReference type="PROSITE" id="PS50011"/>
    </source>
</evidence>
<accession>A0A9Q0MFG8</accession>
<dbReference type="PRINTS" id="PR00178">
    <property type="entry name" value="FATTYACIDBP"/>
</dbReference>
<evidence type="ECO:0000256" key="1">
    <source>
        <dbReference type="ARBA" id="ARBA00008390"/>
    </source>
</evidence>
<dbReference type="CDD" id="cd00742">
    <property type="entry name" value="FABP"/>
    <property type="match status" value="2"/>
</dbReference>
<evidence type="ECO:0000256" key="2">
    <source>
        <dbReference type="ARBA" id="ARBA00023121"/>
    </source>
</evidence>
<evidence type="ECO:0000256" key="3">
    <source>
        <dbReference type="SAM" id="Coils"/>
    </source>
</evidence>
<evidence type="ECO:0000313" key="6">
    <source>
        <dbReference type="EMBL" id="KAJ6224926.1"/>
    </source>
</evidence>
<reference evidence="6" key="1">
    <citation type="submission" date="2022-12" db="EMBL/GenBank/DDBJ databases">
        <title>Genome assemblies of Blomia tropicalis.</title>
        <authorList>
            <person name="Cui Y."/>
        </authorList>
    </citation>
    <scope>NUCLEOTIDE SEQUENCE</scope>
    <source>
        <tissue evidence="6">Adult mites</tissue>
    </source>
</reference>
<feature type="coiled-coil region" evidence="3">
    <location>
        <begin position="304"/>
        <end position="476"/>
    </location>
</feature>
<dbReference type="GO" id="GO:0004672">
    <property type="term" value="F:protein kinase activity"/>
    <property type="evidence" value="ECO:0007669"/>
    <property type="project" value="InterPro"/>
</dbReference>
<feature type="coiled-coil region" evidence="3">
    <location>
        <begin position="505"/>
        <end position="543"/>
    </location>
</feature>